<evidence type="ECO:0000256" key="3">
    <source>
        <dbReference type="ARBA" id="ARBA00022670"/>
    </source>
</evidence>
<name>A0ABR1YGV6_9PEZI</name>
<evidence type="ECO:0000256" key="2">
    <source>
        <dbReference type="ARBA" id="ARBA00022645"/>
    </source>
</evidence>
<keyword evidence="8" id="KW-1185">Reference proteome</keyword>
<feature type="signal peptide" evidence="6">
    <location>
        <begin position="1"/>
        <end position="18"/>
    </location>
</feature>
<gene>
    <name evidence="7" type="ORF">HDK90DRAFT_513484</name>
</gene>
<comment type="similarity">
    <text evidence="1">Belongs to the peptidase S10 family.</text>
</comment>
<keyword evidence="5" id="KW-0325">Glycoprotein</keyword>
<evidence type="ECO:0000256" key="6">
    <source>
        <dbReference type="SAM" id="SignalP"/>
    </source>
</evidence>
<evidence type="ECO:0000313" key="8">
    <source>
        <dbReference type="Proteomes" id="UP001492380"/>
    </source>
</evidence>
<dbReference type="Gene3D" id="3.40.50.1820">
    <property type="entry name" value="alpha/beta hydrolase"/>
    <property type="match status" value="1"/>
</dbReference>
<proteinExistence type="inferred from homology"/>
<sequence length="515" mass="57256">MLFFWLMTLLLLFTFGVPDSTRLLDQGIPEEPSDLKVVKLPKGAEIRYREPGLCETTPGVKSYSGYISLNATTNMFFWFFEARTNPQDAPITVWLNGGPGADSLLGLFQGNGPCSIDKELNEVYNKNSWNNHSNMLYLSQPLGVGFSYQKKKLGCYDKEAKKWRDCPHPNGRRADIDPYAYDTTEKAAVTAWEVVQAFFAGLPQLSPSIPKDDVEFHMWGESYAGHYSTLFYRYFHEQNLAIANGTAKGTRLNLGTLGIMSGLIDAKIQSKWYYEFPVNNTYGIKAVNDTIYTFTKQAYEFPNGCRDAIEACEQADRSDQHGRCSSALSICRGLVRGGYESFSGRSVYDMRCQTPCPDRPPTLIPYLNRARIQRALGVDLNYTTAENSIVARGFGDSGDFAYPDFRAALEDVLGYGTRVVLVHGDADFTCNWRGGDEVARSLRWGGGKEGLFRAAREDELVVNGRARGAVWEGGGLAFVRVDASGHQVSYFQPEVAQTVFARCVAAQRVSDGGKS</sequence>
<protein>
    <submittedName>
        <fullName evidence="7">Carboxypeptidase C</fullName>
    </submittedName>
</protein>
<comment type="caution">
    <text evidence="7">The sequence shown here is derived from an EMBL/GenBank/DDBJ whole genome shotgun (WGS) entry which is preliminary data.</text>
</comment>
<dbReference type="Pfam" id="PF00450">
    <property type="entry name" value="Peptidase_S10"/>
    <property type="match status" value="1"/>
</dbReference>
<dbReference type="PRINTS" id="PR00724">
    <property type="entry name" value="CRBOXYPTASEC"/>
</dbReference>
<feature type="chain" id="PRO_5045790685" evidence="6">
    <location>
        <begin position="19"/>
        <end position="515"/>
    </location>
</feature>
<organism evidence="7 8">
    <name type="scientific">Phyllosticta capitalensis</name>
    <dbReference type="NCBI Taxonomy" id="121624"/>
    <lineage>
        <taxon>Eukaryota</taxon>
        <taxon>Fungi</taxon>
        <taxon>Dikarya</taxon>
        <taxon>Ascomycota</taxon>
        <taxon>Pezizomycotina</taxon>
        <taxon>Dothideomycetes</taxon>
        <taxon>Dothideomycetes incertae sedis</taxon>
        <taxon>Botryosphaeriales</taxon>
        <taxon>Phyllostictaceae</taxon>
        <taxon>Phyllosticta</taxon>
    </lineage>
</organism>
<dbReference type="PANTHER" id="PTHR11802">
    <property type="entry name" value="SERINE PROTEASE FAMILY S10 SERINE CARBOXYPEPTIDASE"/>
    <property type="match status" value="1"/>
</dbReference>
<dbReference type="GO" id="GO:0004180">
    <property type="term" value="F:carboxypeptidase activity"/>
    <property type="evidence" value="ECO:0007669"/>
    <property type="project" value="UniProtKB-KW"/>
</dbReference>
<evidence type="ECO:0000256" key="1">
    <source>
        <dbReference type="ARBA" id="ARBA00009431"/>
    </source>
</evidence>
<evidence type="ECO:0000256" key="4">
    <source>
        <dbReference type="ARBA" id="ARBA00022801"/>
    </source>
</evidence>
<dbReference type="EMBL" id="JBBWRZ010000009">
    <property type="protein sequence ID" value="KAK8229265.1"/>
    <property type="molecule type" value="Genomic_DNA"/>
</dbReference>
<dbReference type="InterPro" id="IPR001563">
    <property type="entry name" value="Peptidase_S10"/>
</dbReference>
<dbReference type="PANTHER" id="PTHR11802:SF131">
    <property type="entry name" value="CARBOXYPEPTIDASE"/>
    <property type="match status" value="1"/>
</dbReference>
<keyword evidence="4" id="KW-0378">Hydrolase</keyword>
<dbReference type="InterPro" id="IPR029058">
    <property type="entry name" value="AB_hydrolase_fold"/>
</dbReference>
<keyword evidence="6" id="KW-0732">Signal</keyword>
<keyword evidence="2 7" id="KW-0121">Carboxypeptidase</keyword>
<accession>A0ABR1YGV6</accession>
<evidence type="ECO:0000256" key="5">
    <source>
        <dbReference type="ARBA" id="ARBA00023180"/>
    </source>
</evidence>
<dbReference type="Proteomes" id="UP001492380">
    <property type="component" value="Unassembled WGS sequence"/>
</dbReference>
<reference evidence="7 8" key="1">
    <citation type="submission" date="2024-04" db="EMBL/GenBank/DDBJ databases">
        <title>Phyllosticta paracitricarpa is synonymous to the EU quarantine fungus P. citricarpa based on phylogenomic analyses.</title>
        <authorList>
            <consortium name="Lawrence Berkeley National Laboratory"/>
            <person name="Van Ingen-Buijs V.A."/>
            <person name="Van Westerhoven A.C."/>
            <person name="Haridas S."/>
            <person name="Skiadas P."/>
            <person name="Martin F."/>
            <person name="Groenewald J.Z."/>
            <person name="Crous P.W."/>
            <person name="Seidl M.F."/>
        </authorList>
    </citation>
    <scope>NUCLEOTIDE SEQUENCE [LARGE SCALE GENOMIC DNA]</scope>
    <source>
        <strain evidence="7 8">CBS 123374</strain>
    </source>
</reference>
<dbReference type="SUPFAM" id="SSF53474">
    <property type="entry name" value="alpha/beta-Hydrolases"/>
    <property type="match status" value="1"/>
</dbReference>
<evidence type="ECO:0000313" key="7">
    <source>
        <dbReference type="EMBL" id="KAK8229265.1"/>
    </source>
</evidence>
<keyword evidence="3" id="KW-0645">Protease</keyword>